<proteinExistence type="predicted"/>
<organism evidence="1 2">
    <name type="scientific">Mya arenaria</name>
    <name type="common">Soft-shell clam</name>
    <dbReference type="NCBI Taxonomy" id="6604"/>
    <lineage>
        <taxon>Eukaryota</taxon>
        <taxon>Metazoa</taxon>
        <taxon>Spiralia</taxon>
        <taxon>Lophotrochozoa</taxon>
        <taxon>Mollusca</taxon>
        <taxon>Bivalvia</taxon>
        <taxon>Autobranchia</taxon>
        <taxon>Heteroconchia</taxon>
        <taxon>Euheterodonta</taxon>
        <taxon>Imparidentia</taxon>
        <taxon>Neoheterodontei</taxon>
        <taxon>Myida</taxon>
        <taxon>Myoidea</taxon>
        <taxon>Myidae</taxon>
        <taxon>Mya</taxon>
    </lineage>
</organism>
<evidence type="ECO:0000313" key="2">
    <source>
        <dbReference type="Proteomes" id="UP001164746"/>
    </source>
</evidence>
<accession>A0ABY7FFA3</accession>
<dbReference type="EMBL" id="CP111022">
    <property type="protein sequence ID" value="WAR19662.1"/>
    <property type="molecule type" value="Genomic_DNA"/>
</dbReference>
<name>A0ABY7FFA3_MYAAR</name>
<evidence type="ECO:0000313" key="1">
    <source>
        <dbReference type="EMBL" id="WAR19662.1"/>
    </source>
</evidence>
<reference evidence="1" key="1">
    <citation type="submission" date="2022-11" db="EMBL/GenBank/DDBJ databases">
        <title>Centuries of genome instability and evolution in soft-shell clam transmissible cancer (bioRxiv).</title>
        <authorList>
            <person name="Hart S.F.M."/>
            <person name="Yonemitsu M.A."/>
            <person name="Giersch R.M."/>
            <person name="Beal B.F."/>
            <person name="Arriagada G."/>
            <person name="Davis B.W."/>
            <person name="Ostrander E.A."/>
            <person name="Goff S.P."/>
            <person name="Metzger M.J."/>
        </authorList>
    </citation>
    <scope>NUCLEOTIDE SEQUENCE</scope>
    <source>
        <strain evidence="1">MELC-2E11</strain>
        <tissue evidence="1">Siphon/mantle</tissue>
    </source>
</reference>
<protein>
    <submittedName>
        <fullName evidence="1">Uncharacterized protein</fullName>
    </submittedName>
</protein>
<keyword evidence="2" id="KW-1185">Reference proteome</keyword>
<dbReference type="Proteomes" id="UP001164746">
    <property type="component" value="Chromosome 11"/>
</dbReference>
<sequence>MLAFKSICKNNANATLKHTNQDNINNNVNTTQCADSLCSTGYLNVIDAENKRGLAFYYMLKKFRQLDLNKTEQNRNCPQQTRPDNVGTEEQKANCKTNYLKLPSVCAYV</sequence>
<gene>
    <name evidence="1" type="ORF">MAR_001500</name>
</gene>